<evidence type="ECO:0000256" key="2">
    <source>
        <dbReference type="ARBA" id="ARBA00023306"/>
    </source>
</evidence>
<dbReference type="Gene3D" id="3.40.50.300">
    <property type="entry name" value="P-loop containing nucleotide triphosphate hydrolases"/>
    <property type="match status" value="1"/>
</dbReference>
<evidence type="ECO:0000313" key="5">
    <source>
        <dbReference type="EMBL" id="KOB78048.1"/>
    </source>
</evidence>
<dbReference type="GO" id="GO:0016887">
    <property type="term" value="F:ATP hydrolysis activity"/>
    <property type="evidence" value="ECO:0007669"/>
    <property type="project" value="InterPro"/>
</dbReference>
<evidence type="ECO:0000259" key="4">
    <source>
        <dbReference type="Pfam" id="PF02463"/>
    </source>
</evidence>
<dbReference type="InterPro" id="IPR041741">
    <property type="entry name" value="SMC3_ABC_euk"/>
</dbReference>
<comment type="caution">
    <text evidence="5">The sequence shown here is derived from an EMBL/GenBank/DDBJ whole genome shotgun (WGS) entry which is preliminary data.</text>
</comment>
<reference evidence="5 6" key="1">
    <citation type="journal article" date="2015" name="Genome Biol. Evol.">
        <title>The genome of winter moth (Operophtera brumata) provides a genomic perspective on sexual dimorphism and phenology.</title>
        <authorList>
            <person name="Derks M.F."/>
            <person name="Smit S."/>
            <person name="Salis L."/>
            <person name="Schijlen E."/>
            <person name="Bossers A."/>
            <person name="Mateman C."/>
            <person name="Pijl A.S."/>
            <person name="de Ridder D."/>
            <person name="Groenen M.A."/>
            <person name="Visser M.E."/>
            <person name="Megens H.J."/>
        </authorList>
    </citation>
    <scope>NUCLEOTIDE SEQUENCE [LARGE SCALE GENOMIC DNA]</scope>
    <source>
        <strain evidence="5">WM2013NL</strain>
        <tissue evidence="5">Head and thorax</tissue>
    </source>
</reference>
<dbReference type="SUPFAM" id="SSF52540">
    <property type="entry name" value="P-loop containing nucleoside triphosphate hydrolases"/>
    <property type="match status" value="1"/>
</dbReference>
<dbReference type="InterPro" id="IPR027417">
    <property type="entry name" value="P-loop_NTPase"/>
</dbReference>
<protein>
    <recommendedName>
        <fullName evidence="1">Structural maintenance of chromosomes protein 3</fullName>
    </recommendedName>
</protein>
<evidence type="ECO:0000256" key="3">
    <source>
        <dbReference type="SAM" id="Coils"/>
    </source>
</evidence>
<dbReference type="GO" id="GO:0005524">
    <property type="term" value="F:ATP binding"/>
    <property type="evidence" value="ECO:0007669"/>
    <property type="project" value="InterPro"/>
</dbReference>
<dbReference type="FunFam" id="3.40.50.300:FF:000424">
    <property type="entry name" value="Structural maintenance of chromosomes 3"/>
    <property type="match status" value="1"/>
</dbReference>
<keyword evidence="3" id="KW-0175">Coiled coil</keyword>
<accession>A0A0L7LRC5</accession>
<proteinExistence type="predicted"/>
<sequence>MHIKQVIIQGFKSYREQIVVEPFDKRHNVVVGRNGSGKSNFFHAIQFVLSDEFSHLRPEQRLALLHEGTGPRVISAFVEIIFDNSDNRIPIEKDEIFLRRVIGSKKDQFFLNKKVVPRSEVLNLLESAGLSNSNPYYIVKQGKINQMAVAPDSHRLKLLREVAGTRVYDERREESVTILKETVGKVEKINEFLQTIEERLKTLEEEKEELKEYQKWDRARRLERLRTNSGKEQQHYADLVREAQDHVRESNR</sequence>
<gene>
    <name evidence="5" type="ORF">OBRU01_03121</name>
</gene>
<evidence type="ECO:0000256" key="1">
    <source>
        <dbReference type="ARBA" id="ARBA00018690"/>
    </source>
</evidence>
<dbReference type="Pfam" id="PF02463">
    <property type="entry name" value="SMC_N"/>
    <property type="match status" value="1"/>
</dbReference>
<dbReference type="STRING" id="104452.A0A0L7LRC5"/>
<name>A0A0L7LRC5_OPEBR</name>
<evidence type="ECO:0000313" key="6">
    <source>
        <dbReference type="Proteomes" id="UP000037510"/>
    </source>
</evidence>
<organism evidence="5 6">
    <name type="scientific">Operophtera brumata</name>
    <name type="common">Winter moth</name>
    <name type="synonym">Phalaena brumata</name>
    <dbReference type="NCBI Taxonomy" id="104452"/>
    <lineage>
        <taxon>Eukaryota</taxon>
        <taxon>Metazoa</taxon>
        <taxon>Ecdysozoa</taxon>
        <taxon>Arthropoda</taxon>
        <taxon>Hexapoda</taxon>
        <taxon>Insecta</taxon>
        <taxon>Pterygota</taxon>
        <taxon>Neoptera</taxon>
        <taxon>Endopterygota</taxon>
        <taxon>Lepidoptera</taxon>
        <taxon>Glossata</taxon>
        <taxon>Ditrysia</taxon>
        <taxon>Geometroidea</taxon>
        <taxon>Geometridae</taxon>
        <taxon>Larentiinae</taxon>
        <taxon>Operophtera</taxon>
    </lineage>
</organism>
<dbReference type="AlphaFoldDB" id="A0A0L7LRC5"/>
<dbReference type="Proteomes" id="UP000037510">
    <property type="component" value="Unassembled WGS sequence"/>
</dbReference>
<dbReference type="CDD" id="cd03272">
    <property type="entry name" value="ABC_SMC3_euk"/>
    <property type="match status" value="1"/>
</dbReference>
<dbReference type="InterPro" id="IPR003395">
    <property type="entry name" value="RecF/RecN/SMC_N"/>
</dbReference>
<dbReference type="PANTHER" id="PTHR43977">
    <property type="entry name" value="STRUCTURAL MAINTENANCE OF CHROMOSOMES PROTEIN 3"/>
    <property type="match status" value="1"/>
</dbReference>
<keyword evidence="2" id="KW-0131">Cell cycle</keyword>
<keyword evidence="6" id="KW-1185">Reference proteome</keyword>
<dbReference type="EMBL" id="JTDY01000253">
    <property type="protein sequence ID" value="KOB78048.1"/>
    <property type="molecule type" value="Genomic_DNA"/>
</dbReference>
<feature type="coiled-coil region" evidence="3">
    <location>
        <begin position="186"/>
        <end position="213"/>
    </location>
</feature>
<feature type="domain" description="RecF/RecN/SMC N-terminal" evidence="4">
    <location>
        <begin position="2"/>
        <end position="132"/>
    </location>
</feature>